<dbReference type="NCBIfam" id="NF041518">
    <property type="entry name" value="choice_anch_Q"/>
    <property type="match status" value="1"/>
</dbReference>
<dbReference type="InterPro" id="IPR011050">
    <property type="entry name" value="Pectin_lyase_fold/virulence"/>
</dbReference>
<comment type="caution">
    <text evidence="9">The sequence shown here is derived from an EMBL/GenBank/DDBJ whole genome shotgun (WGS) entry which is preliminary data.</text>
</comment>
<name>A0ABV2QG73_9BURK</name>
<gene>
    <name evidence="9" type="ORF">ABIE13_005175</name>
</gene>
<evidence type="ECO:0000256" key="3">
    <source>
        <dbReference type="ARBA" id="ARBA00004613"/>
    </source>
</evidence>
<keyword evidence="7" id="KW-0998">Cell outer membrane</keyword>
<evidence type="ECO:0000256" key="7">
    <source>
        <dbReference type="ARBA" id="ARBA00023237"/>
    </source>
</evidence>
<dbReference type="InterPro" id="IPR026442">
    <property type="entry name" value="IPTL_CTERM"/>
</dbReference>
<dbReference type="SUPFAM" id="SSF51126">
    <property type="entry name" value="Pectin lyase-like"/>
    <property type="match status" value="1"/>
</dbReference>
<evidence type="ECO:0000256" key="6">
    <source>
        <dbReference type="ARBA" id="ARBA00023136"/>
    </source>
</evidence>
<dbReference type="Pfam" id="PF02415">
    <property type="entry name" value="Chlam_PMP"/>
    <property type="match status" value="2"/>
</dbReference>
<keyword evidence="4" id="KW-0964">Secreted</keyword>
<reference evidence="9 10" key="1">
    <citation type="submission" date="2024-06" db="EMBL/GenBank/DDBJ databases">
        <title>Sorghum-associated microbial communities from plants grown in Nebraska, USA.</title>
        <authorList>
            <person name="Schachtman D."/>
        </authorList>
    </citation>
    <scope>NUCLEOTIDE SEQUENCE [LARGE SCALE GENOMIC DNA]</scope>
    <source>
        <strain evidence="9 10">2709</strain>
    </source>
</reference>
<organism evidence="9 10">
    <name type="scientific">Ottowia thiooxydans</name>
    <dbReference type="NCBI Taxonomy" id="219182"/>
    <lineage>
        <taxon>Bacteria</taxon>
        <taxon>Pseudomonadati</taxon>
        <taxon>Pseudomonadota</taxon>
        <taxon>Betaproteobacteria</taxon>
        <taxon>Burkholderiales</taxon>
        <taxon>Comamonadaceae</taxon>
        <taxon>Ottowia</taxon>
    </lineage>
</organism>
<comment type="subcellular location">
    <subcellularLocation>
        <location evidence="1">Cell envelope</location>
    </subcellularLocation>
    <subcellularLocation>
        <location evidence="2">Cell outer membrane</location>
    </subcellularLocation>
    <subcellularLocation>
        <location evidence="3">Secreted</location>
    </subcellularLocation>
</comment>
<keyword evidence="10" id="KW-1185">Reference proteome</keyword>
<evidence type="ECO:0000313" key="10">
    <source>
        <dbReference type="Proteomes" id="UP001549320"/>
    </source>
</evidence>
<evidence type="ECO:0000256" key="2">
    <source>
        <dbReference type="ARBA" id="ARBA00004442"/>
    </source>
</evidence>
<keyword evidence="6" id="KW-0472">Membrane</keyword>
<sequence>MKRPRHAVTPDHRPSRLGPWSLLLLGLPVAGLGTRRLLKKHLIHSLEEVTMPLPTPLTARPVRQLLWIAALLTLASSAQADICRVAAIGTAAANGSTWTQPTTLRDAIANSNGKNCTEIWVQRGSYAQSSEYVINRTLVLRGDFIGNEATADARALPLDPGRTTLDGGNATRILYIDGTTGSGPIINSTLIEGFTLTRGNGVGTVNGYGGAVFCNGTGTGGECSPRFSYVAFNGNVNISLTGGDGGAIYNDGNGAGRSNPVFSDVHFNQNKASGSGGGIFNAGIGGGTSSPTFTNVTFSGNNAWYGGAVYNSAKSNGSSNPTFTNVTFSGNNAGQDGGAVASWGLSGGTINQVFTHVTMHGNKVPNLGGAIRHYAAAGATSNAIFRNSILWGNTSSTGAAIANDGNGNGNATVGLGTSILQGGCAGAGISCDSFTGASGAADPLLAALQDNGGPTRTHLPGTGSPAIDRADASGCPATDQRGITRPQGAGCDIGAVEVQAAPVTYTITPDTDANGTISPNTPQITPAGATQTFTLSTVAGWEIDQVTGCGGTLTGTTYTTAPATADCRVLATFKPKSVEPTSYTITPGSGPNGTIDPATPQTAVAGSTQAFALTPAAGYVIDQVTGCGGTLAGTTYTTAPATADCSVQASFRLRDTAPPSAGAITPVPTLGTWGMLLLSLLAACVGACKLQPRVSQRR</sequence>
<dbReference type="Pfam" id="PF18203">
    <property type="entry name" value="IPTL-CTERM"/>
    <property type="match status" value="1"/>
</dbReference>
<evidence type="ECO:0000256" key="1">
    <source>
        <dbReference type="ARBA" id="ARBA00004196"/>
    </source>
</evidence>
<evidence type="ECO:0000313" key="9">
    <source>
        <dbReference type="EMBL" id="MET4580037.1"/>
    </source>
</evidence>
<evidence type="ECO:0000256" key="4">
    <source>
        <dbReference type="ARBA" id="ARBA00022525"/>
    </source>
</evidence>
<evidence type="ECO:0000256" key="5">
    <source>
        <dbReference type="ARBA" id="ARBA00022729"/>
    </source>
</evidence>
<dbReference type="InterPro" id="IPR003368">
    <property type="entry name" value="POMP_repeat"/>
</dbReference>
<proteinExistence type="predicted"/>
<dbReference type="RefSeq" id="WP_354448656.1">
    <property type="nucleotide sequence ID" value="NZ_JBEPSH010000013.1"/>
</dbReference>
<dbReference type="NCBIfam" id="TIGR04174">
    <property type="entry name" value="IPTL_CTERM"/>
    <property type="match status" value="1"/>
</dbReference>
<feature type="domain" description="IPTL-CTERM protein sorting" evidence="8">
    <location>
        <begin position="665"/>
        <end position="690"/>
    </location>
</feature>
<protein>
    <submittedName>
        <fullName evidence="9">Outer membrane repeat protein</fullName>
    </submittedName>
</protein>
<evidence type="ECO:0000259" key="8">
    <source>
        <dbReference type="Pfam" id="PF18203"/>
    </source>
</evidence>
<dbReference type="EMBL" id="JBEPSH010000013">
    <property type="protein sequence ID" value="MET4580037.1"/>
    <property type="molecule type" value="Genomic_DNA"/>
</dbReference>
<keyword evidence="5" id="KW-0732">Signal</keyword>
<accession>A0ABV2QG73</accession>
<dbReference type="InterPro" id="IPR059226">
    <property type="entry name" value="Choice_anch_Q_dom"/>
</dbReference>
<dbReference type="Proteomes" id="UP001549320">
    <property type="component" value="Unassembled WGS sequence"/>
</dbReference>